<gene>
    <name evidence="2" type="ORF">HZH68_009403</name>
</gene>
<reference evidence="2" key="1">
    <citation type="journal article" date="2020" name="G3 (Bethesda)">
        <title>High-Quality Assemblies for Three Invasive Social Wasps from the &lt;i&gt;Vespula&lt;/i&gt; Genus.</title>
        <authorList>
            <person name="Harrop T.W.R."/>
            <person name="Guhlin J."/>
            <person name="McLaughlin G.M."/>
            <person name="Permina E."/>
            <person name="Stockwell P."/>
            <person name="Gilligan J."/>
            <person name="Le Lec M.F."/>
            <person name="Gruber M.A.M."/>
            <person name="Quinn O."/>
            <person name="Lovegrove M."/>
            <person name="Duncan E.J."/>
            <person name="Remnant E.J."/>
            <person name="Van Eeckhoven J."/>
            <person name="Graham B."/>
            <person name="Knapp R.A."/>
            <person name="Langford K.W."/>
            <person name="Kronenberg Z."/>
            <person name="Press M.O."/>
            <person name="Eacker S.M."/>
            <person name="Wilson-Rankin E.E."/>
            <person name="Purcell J."/>
            <person name="Lester P.J."/>
            <person name="Dearden P.K."/>
        </authorList>
    </citation>
    <scope>NUCLEOTIDE SEQUENCE</scope>
    <source>
        <strain evidence="2">Linc-1</strain>
    </source>
</reference>
<dbReference type="EMBL" id="JACSDZ010000009">
    <property type="protein sequence ID" value="KAF7395353.1"/>
    <property type="molecule type" value="Genomic_DNA"/>
</dbReference>
<feature type="region of interest" description="Disordered" evidence="1">
    <location>
        <begin position="1"/>
        <end position="23"/>
    </location>
</feature>
<accession>A0A834JVD4</accession>
<keyword evidence="3" id="KW-1185">Reference proteome</keyword>
<dbReference type="AlphaFoldDB" id="A0A834JVD4"/>
<protein>
    <submittedName>
        <fullName evidence="2">Uncharacterized protein</fullName>
    </submittedName>
</protein>
<evidence type="ECO:0000256" key="1">
    <source>
        <dbReference type="SAM" id="MobiDB-lite"/>
    </source>
</evidence>
<sequence>MKKKKKKEKEEEGEEEEEDENQRVYTRRECRCAYRVVAEDDLEPLPRLFETSLFPTLVGKPPKKRRTTKE</sequence>
<comment type="caution">
    <text evidence="2">The sequence shown here is derived from an EMBL/GenBank/DDBJ whole genome shotgun (WGS) entry which is preliminary data.</text>
</comment>
<evidence type="ECO:0000313" key="3">
    <source>
        <dbReference type="Proteomes" id="UP000617340"/>
    </source>
</evidence>
<name>A0A834JVD4_VESGE</name>
<organism evidence="2 3">
    <name type="scientific">Vespula germanica</name>
    <name type="common">German yellow jacket</name>
    <name type="synonym">Paravespula germanica</name>
    <dbReference type="NCBI Taxonomy" id="30212"/>
    <lineage>
        <taxon>Eukaryota</taxon>
        <taxon>Metazoa</taxon>
        <taxon>Ecdysozoa</taxon>
        <taxon>Arthropoda</taxon>
        <taxon>Hexapoda</taxon>
        <taxon>Insecta</taxon>
        <taxon>Pterygota</taxon>
        <taxon>Neoptera</taxon>
        <taxon>Endopterygota</taxon>
        <taxon>Hymenoptera</taxon>
        <taxon>Apocrita</taxon>
        <taxon>Aculeata</taxon>
        <taxon>Vespoidea</taxon>
        <taxon>Vespidae</taxon>
        <taxon>Vespinae</taxon>
        <taxon>Vespula</taxon>
    </lineage>
</organism>
<evidence type="ECO:0000313" key="2">
    <source>
        <dbReference type="EMBL" id="KAF7395353.1"/>
    </source>
</evidence>
<proteinExistence type="predicted"/>
<dbReference type="Proteomes" id="UP000617340">
    <property type="component" value="Unassembled WGS sequence"/>
</dbReference>
<feature type="compositionally biased region" description="Acidic residues" evidence="1">
    <location>
        <begin position="11"/>
        <end position="20"/>
    </location>
</feature>